<name>A0A087V1J3_STEMI</name>
<evidence type="ECO:0000313" key="2">
    <source>
        <dbReference type="Proteomes" id="UP000054359"/>
    </source>
</evidence>
<feature type="non-terminal residue" evidence="1">
    <location>
        <position position="78"/>
    </location>
</feature>
<sequence length="78" mass="9128">MGKLKRKSVELSNMISSVKKKRLDNKESLRIRAILTTACRRLNKDLQKLRRKQMKKKMARQNTKSLAINDKCLNVETV</sequence>
<dbReference type="AlphaFoldDB" id="A0A087V1J3"/>
<dbReference type="EMBL" id="KL860291">
    <property type="protein sequence ID" value="KFM83482.1"/>
    <property type="molecule type" value="Genomic_DNA"/>
</dbReference>
<reference evidence="1 2" key="1">
    <citation type="submission" date="2013-11" db="EMBL/GenBank/DDBJ databases">
        <title>Genome sequencing of Stegodyphus mimosarum.</title>
        <authorList>
            <person name="Bechsgaard J."/>
        </authorList>
    </citation>
    <scope>NUCLEOTIDE SEQUENCE [LARGE SCALE GENOMIC DNA]</scope>
</reference>
<keyword evidence="2" id="KW-1185">Reference proteome</keyword>
<protein>
    <submittedName>
        <fullName evidence="1">Uncharacterized protein</fullName>
    </submittedName>
</protein>
<evidence type="ECO:0000313" key="1">
    <source>
        <dbReference type="EMBL" id="KFM83482.1"/>
    </source>
</evidence>
<organism evidence="1 2">
    <name type="scientific">Stegodyphus mimosarum</name>
    <name type="common">African social velvet spider</name>
    <dbReference type="NCBI Taxonomy" id="407821"/>
    <lineage>
        <taxon>Eukaryota</taxon>
        <taxon>Metazoa</taxon>
        <taxon>Ecdysozoa</taxon>
        <taxon>Arthropoda</taxon>
        <taxon>Chelicerata</taxon>
        <taxon>Arachnida</taxon>
        <taxon>Araneae</taxon>
        <taxon>Araneomorphae</taxon>
        <taxon>Entelegynae</taxon>
        <taxon>Eresoidea</taxon>
        <taxon>Eresidae</taxon>
        <taxon>Stegodyphus</taxon>
    </lineage>
</organism>
<accession>A0A087V1J3</accession>
<dbReference type="Proteomes" id="UP000054359">
    <property type="component" value="Unassembled WGS sequence"/>
</dbReference>
<gene>
    <name evidence="1" type="ORF">X975_01869</name>
</gene>
<proteinExistence type="predicted"/>